<name>A0A9N8DK07_9STRA</name>
<dbReference type="Proteomes" id="UP001153069">
    <property type="component" value="Unassembled WGS sequence"/>
</dbReference>
<evidence type="ECO:0000256" key="1">
    <source>
        <dbReference type="SAM" id="SignalP"/>
    </source>
</evidence>
<reference evidence="2" key="1">
    <citation type="submission" date="2020-06" db="EMBL/GenBank/DDBJ databases">
        <authorList>
            <consortium name="Plant Systems Biology data submission"/>
        </authorList>
    </citation>
    <scope>NUCLEOTIDE SEQUENCE</scope>
    <source>
        <strain evidence="2">D6</strain>
    </source>
</reference>
<organism evidence="2 3">
    <name type="scientific">Seminavis robusta</name>
    <dbReference type="NCBI Taxonomy" id="568900"/>
    <lineage>
        <taxon>Eukaryota</taxon>
        <taxon>Sar</taxon>
        <taxon>Stramenopiles</taxon>
        <taxon>Ochrophyta</taxon>
        <taxon>Bacillariophyta</taxon>
        <taxon>Bacillariophyceae</taxon>
        <taxon>Bacillariophycidae</taxon>
        <taxon>Naviculales</taxon>
        <taxon>Naviculaceae</taxon>
        <taxon>Seminavis</taxon>
    </lineage>
</organism>
<gene>
    <name evidence="2" type="ORF">SEMRO_184_G079860.1</name>
</gene>
<dbReference type="EMBL" id="CAICTM010000183">
    <property type="protein sequence ID" value="CAB9504039.1"/>
    <property type="molecule type" value="Genomic_DNA"/>
</dbReference>
<proteinExistence type="predicted"/>
<comment type="caution">
    <text evidence="2">The sequence shown here is derived from an EMBL/GenBank/DDBJ whole genome shotgun (WGS) entry which is preliminary data.</text>
</comment>
<feature type="signal peptide" evidence="1">
    <location>
        <begin position="1"/>
        <end position="18"/>
    </location>
</feature>
<keyword evidence="3" id="KW-1185">Reference proteome</keyword>
<dbReference type="AlphaFoldDB" id="A0A9N8DK07"/>
<sequence length="294" mass="31791">MQLLLSTIIFLWMATAGAQENATSGQKVCQSTSDCSGGEYCASGLCALINCANWAVSTPAGEMSFSEEPCIAEGAEEGEAFCGTDGSCYEYTCENWYQFGPAAFTGYDTATVVELQCDDYADGAAENQNSVVFGCRPYQPGSKAPEAKTWTHFFNQKCSAKTPSGSDFSCYQNKPNTDYRDFQGELARLNLNSCDRDLFDNEQPLYWYIVQMQHTVNKVTTKFGQGRDNTASGSAFDASAADKTMFAHLNDGTFVAGEETDSGSSSSSSASRRWSRNNLGWGIIMVAGAALFLS</sequence>
<accession>A0A9N8DK07</accession>
<dbReference type="OrthoDB" id="55425at2759"/>
<evidence type="ECO:0000313" key="2">
    <source>
        <dbReference type="EMBL" id="CAB9504039.1"/>
    </source>
</evidence>
<protein>
    <submittedName>
        <fullName evidence="2">Uncharacterized protein</fullName>
    </submittedName>
</protein>
<keyword evidence="1" id="KW-0732">Signal</keyword>
<feature type="chain" id="PRO_5040287804" evidence="1">
    <location>
        <begin position="19"/>
        <end position="294"/>
    </location>
</feature>
<evidence type="ECO:0000313" key="3">
    <source>
        <dbReference type="Proteomes" id="UP001153069"/>
    </source>
</evidence>